<feature type="transmembrane region" description="Helical" evidence="1">
    <location>
        <begin position="256"/>
        <end position="274"/>
    </location>
</feature>
<feature type="transmembrane region" description="Helical" evidence="1">
    <location>
        <begin position="286"/>
        <end position="308"/>
    </location>
</feature>
<dbReference type="RefSeq" id="WP_184523528.1">
    <property type="nucleotide sequence ID" value="NZ_JACHGK010000002.1"/>
</dbReference>
<feature type="transmembrane region" description="Helical" evidence="1">
    <location>
        <begin position="434"/>
        <end position="454"/>
    </location>
</feature>
<accession>A0A7X0LVD7</accession>
<feature type="transmembrane region" description="Helical" evidence="1">
    <location>
        <begin position="6"/>
        <end position="24"/>
    </location>
</feature>
<keyword evidence="1" id="KW-0812">Transmembrane</keyword>
<feature type="transmembrane region" description="Helical" evidence="1">
    <location>
        <begin position="466"/>
        <end position="483"/>
    </location>
</feature>
<evidence type="ECO:0000313" key="3">
    <source>
        <dbReference type="Proteomes" id="UP000531594"/>
    </source>
</evidence>
<proteinExistence type="predicted"/>
<dbReference type="Proteomes" id="UP000531594">
    <property type="component" value="Unassembled WGS sequence"/>
</dbReference>
<feature type="transmembrane region" description="Helical" evidence="1">
    <location>
        <begin position="125"/>
        <end position="151"/>
    </location>
</feature>
<sequence>MELTLAHWMYVFVTVFVIITMLLRKGVVLPVLIGTFLVGLLYNGNVIAGFQAVFNANLVAAKELFNIFLIISLMIALLNSLKDLGADTRMVAPIQKVMVNGHVSYLILMVTTYVVSLFFWPTPAVPLICALLVPAAVRAGLPVMTAAMVVCISGQGMALSSDYIMQVAPMISATAAGIDTSLIADKVLVLSLITGLSSLSIVYLKERKAIKKNSPLKSAIELNAKEEAYTDGANEIAATVEEGSEIVHVKQTWGKVFAVLVPLSMLAIMIYMFQDKLTGGSGLEGGSGAAFIGGVSVILLILSTIAFNKMHAFDKISEHLTEGFVFSFRAMAPVIPIAGYFFMGSSDFSGAILSLSENAAKPAFLFDIIQAGQAYIPQNEFIAGFGLLIVGLITGIDGSGFAGLPLTGALSGALAAGSGLDVSTLAAIGQMGAVWSGGGTIIAWSSLVAIAGFLQISPIELARKNFIPVMVGLFIATFIAIIIW</sequence>
<gene>
    <name evidence="2" type="ORF">HNR53_001070</name>
</gene>
<keyword evidence="3" id="KW-1185">Reference proteome</keyword>
<name>A0A7X0LVD7_9BACI</name>
<keyword evidence="1" id="KW-0472">Membrane</keyword>
<feature type="transmembrane region" description="Helical" evidence="1">
    <location>
        <begin position="31"/>
        <end position="52"/>
    </location>
</feature>
<feature type="transmembrane region" description="Helical" evidence="1">
    <location>
        <begin position="187"/>
        <end position="204"/>
    </location>
</feature>
<evidence type="ECO:0000313" key="2">
    <source>
        <dbReference type="EMBL" id="MBB6444462.1"/>
    </source>
</evidence>
<feature type="transmembrane region" description="Helical" evidence="1">
    <location>
        <begin position="64"/>
        <end position="81"/>
    </location>
</feature>
<organism evidence="2 3">
    <name type="scientific">Bacillus benzoevorans</name>
    <dbReference type="NCBI Taxonomy" id="1456"/>
    <lineage>
        <taxon>Bacteria</taxon>
        <taxon>Bacillati</taxon>
        <taxon>Bacillota</taxon>
        <taxon>Bacilli</taxon>
        <taxon>Bacillales</taxon>
        <taxon>Bacillaceae</taxon>
        <taxon>Bacillus</taxon>
    </lineage>
</organism>
<keyword evidence="1" id="KW-1133">Transmembrane helix</keyword>
<reference evidence="2 3" key="1">
    <citation type="submission" date="2020-08" db="EMBL/GenBank/DDBJ databases">
        <title>Genomic Encyclopedia of Type Strains, Phase IV (KMG-IV): sequencing the most valuable type-strain genomes for metagenomic binning, comparative biology and taxonomic classification.</title>
        <authorList>
            <person name="Goeker M."/>
        </authorList>
    </citation>
    <scope>NUCLEOTIDE SEQUENCE [LARGE SCALE GENOMIC DNA]</scope>
    <source>
        <strain evidence="2 3">DSM 5391</strain>
    </source>
</reference>
<evidence type="ECO:0008006" key="4">
    <source>
        <dbReference type="Google" id="ProtNLM"/>
    </source>
</evidence>
<feature type="transmembrane region" description="Helical" evidence="1">
    <location>
        <begin position="102"/>
        <end position="119"/>
    </location>
</feature>
<dbReference type="AlphaFoldDB" id="A0A7X0LVD7"/>
<feature type="transmembrane region" description="Helical" evidence="1">
    <location>
        <begin position="381"/>
        <end position="402"/>
    </location>
</feature>
<protein>
    <recommendedName>
        <fullName evidence="4">Transporter</fullName>
    </recommendedName>
</protein>
<evidence type="ECO:0000256" key="1">
    <source>
        <dbReference type="SAM" id="Phobius"/>
    </source>
</evidence>
<dbReference type="EMBL" id="JACHGK010000002">
    <property type="protein sequence ID" value="MBB6444462.1"/>
    <property type="molecule type" value="Genomic_DNA"/>
</dbReference>
<comment type="caution">
    <text evidence="2">The sequence shown here is derived from an EMBL/GenBank/DDBJ whole genome shotgun (WGS) entry which is preliminary data.</text>
</comment>